<dbReference type="HOGENOM" id="CLU_396805_0_0_9"/>
<dbReference type="AlphaFoldDB" id="A0A0F4LU96"/>
<comment type="caution">
    <text evidence="10">The sequence shown here is derived from an EMBL/GenBank/DDBJ whole genome shotgun (WGS) entry which is preliminary data.</text>
</comment>
<feature type="domain" description="DNA methylase N-4/N-6" evidence="9">
    <location>
        <begin position="472"/>
        <end position="684"/>
    </location>
</feature>
<evidence type="ECO:0000256" key="2">
    <source>
        <dbReference type="ARBA" id="ARBA00012185"/>
    </source>
</evidence>
<dbReference type="PROSITE" id="PS00093">
    <property type="entry name" value="N4_MTASE"/>
    <property type="match status" value="1"/>
</dbReference>
<evidence type="ECO:0000256" key="5">
    <source>
        <dbReference type="ARBA" id="ARBA00022691"/>
    </source>
</evidence>
<dbReference type="EMBL" id="JXLG01000005">
    <property type="protein sequence ID" value="KJY61106.1"/>
    <property type="molecule type" value="Genomic_DNA"/>
</dbReference>
<dbReference type="GO" id="GO:0008170">
    <property type="term" value="F:N-methyltransferase activity"/>
    <property type="evidence" value="ECO:0007669"/>
    <property type="project" value="InterPro"/>
</dbReference>
<dbReference type="STRING" id="303541.JF72_03820"/>
<dbReference type="RefSeq" id="WP_046306370.1">
    <property type="nucleotide sequence ID" value="NZ_KQ034000.1"/>
</dbReference>
<dbReference type="InterPro" id="IPR017985">
    <property type="entry name" value="MeTrfase_CN4_CS"/>
</dbReference>
<gene>
    <name evidence="10" type="ORF">JF72_03820</name>
</gene>
<evidence type="ECO:0000256" key="3">
    <source>
        <dbReference type="ARBA" id="ARBA00022603"/>
    </source>
</evidence>
<sequence length="694" mass="80338">MKKAEIIKLLNKNMTKNNIGFKISSNNMDKIAIDVSRVSDAKITKIINKIKNDKNIKINNLEKEKIRNFLIGYPVNLEHNLENYVPEITDMEYKEAYELIGEGFKRNESTMINSLVARIKKVFLSGKNTVTKDYLEYIREMQRGQNQLLIIEVDADDNYTADDISEIIKNKYSTLSNYHHAIILFKDSKKSTIDWSTIAKVAIFMEQFKKEHNFKVYEKRNKNRRIDELNSFLSKNGHIKYTSDLGREVEKFYDGVAYGFQFEDLFISSNGRTKILVMQKVELDENPKRCPECFQANVRGNSYPRVLYRSFECQNPSCPARSKIGRGKRFDLYGAKRSMMLSRNSKNDHIDSTTYTAFRRDIIEEKDITINRLISLYSWDGDTVEVVNTKTDMSKYRGRKINKSRYANFKKEVHFSNLSLVQLLKSISGSFIYSDDINIKKYRKVDSSYIFNGNSTDLVPMLDKKIGLKNINGAITSPPYYNAREYSQWTNLLCYLVDMMSNAKAIFDQLELDGTYIYNIGDVVGQDNIYIRSNMSKRRQMLGFYSIVIFEIVGYKTIGNIIWDKGEVQSKRNSTPNHFSGYVKPINAFEHCLIFSKNSDRDLISTSVEYIEPVKKINSKGENTLGHTAPYPERIAKLIIPFVKKDEYVIDPFLGSGTTIIALEEEGYMSVGFELETKYYELAVNRVYNLSSFV</sequence>
<evidence type="ECO:0000256" key="6">
    <source>
        <dbReference type="ARBA" id="ARBA00022747"/>
    </source>
</evidence>
<dbReference type="PRINTS" id="PR00508">
    <property type="entry name" value="S21N4MTFRASE"/>
</dbReference>
<dbReference type="GO" id="GO:0032259">
    <property type="term" value="P:methylation"/>
    <property type="evidence" value="ECO:0007669"/>
    <property type="project" value="UniProtKB-KW"/>
</dbReference>
<dbReference type="GO" id="GO:0015667">
    <property type="term" value="F:site-specific DNA-methyltransferase (cytosine-N4-specific) activity"/>
    <property type="evidence" value="ECO:0007669"/>
    <property type="project" value="UniProtKB-EC"/>
</dbReference>
<dbReference type="EC" id="2.1.1.113" evidence="2"/>
<keyword evidence="6" id="KW-0680">Restriction system</keyword>
<dbReference type="Proteomes" id="UP000033682">
    <property type="component" value="Unassembled WGS sequence"/>
</dbReference>
<protein>
    <recommendedName>
        <fullName evidence="2">site-specific DNA-methyltransferase (cytosine-N(4)-specific)</fullName>
        <ecNumber evidence="2">2.1.1.113</ecNumber>
    </recommendedName>
</protein>
<evidence type="ECO:0000256" key="1">
    <source>
        <dbReference type="ARBA" id="ARBA00010203"/>
    </source>
</evidence>
<name>A0A0F4LU96_9LACO</name>
<dbReference type="InterPro" id="IPR001091">
    <property type="entry name" value="RM_Methyltransferase"/>
</dbReference>
<dbReference type="InterPro" id="IPR002941">
    <property type="entry name" value="DNA_methylase_N4/N6"/>
</dbReference>
<reference evidence="10 11" key="1">
    <citation type="submission" date="2015-01" db="EMBL/GenBank/DDBJ databases">
        <title>Comparative genomics of the lactic acid bacteria isolated from the honey bee gut.</title>
        <authorList>
            <person name="Ellegaard K.M."/>
            <person name="Tamarit D."/>
            <person name="Javelind E."/>
            <person name="Olofsson T."/>
            <person name="Andersson S.G."/>
            <person name="Vasquez A."/>
        </authorList>
    </citation>
    <scope>NUCLEOTIDE SEQUENCE [LARGE SCALE GENOMIC DNA]</scope>
    <source>
        <strain evidence="10 11">Hma11</strain>
    </source>
</reference>
<comment type="similarity">
    <text evidence="1">Belongs to the N(4)/N(6)-methyltransferase family. N(4) subfamily.</text>
</comment>
<evidence type="ECO:0000313" key="10">
    <source>
        <dbReference type="EMBL" id="KJY61106.1"/>
    </source>
</evidence>
<evidence type="ECO:0000256" key="8">
    <source>
        <dbReference type="ARBA" id="ARBA00049120"/>
    </source>
</evidence>
<evidence type="ECO:0000256" key="7">
    <source>
        <dbReference type="ARBA" id="ARBA00023125"/>
    </source>
</evidence>
<keyword evidence="7" id="KW-0238">DNA-binding</keyword>
<keyword evidence="3" id="KW-0489">Methyltransferase</keyword>
<evidence type="ECO:0000259" key="9">
    <source>
        <dbReference type="Pfam" id="PF01555"/>
    </source>
</evidence>
<keyword evidence="4" id="KW-0808">Transferase</keyword>
<dbReference type="GO" id="GO:0003677">
    <property type="term" value="F:DNA binding"/>
    <property type="evidence" value="ECO:0007669"/>
    <property type="project" value="UniProtKB-KW"/>
</dbReference>
<proteinExistence type="inferred from homology"/>
<comment type="catalytic activity">
    <reaction evidence="8">
        <text>a 2'-deoxycytidine in DNA + S-adenosyl-L-methionine = an N(4)-methyl-2'-deoxycytidine in DNA + S-adenosyl-L-homocysteine + H(+)</text>
        <dbReference type="Rhea" id="RHEA:16857"/>
        <dbReference type="Rhea" id="RHEA-COMP:11369"/>
        <dbReference type="Rhea" id="RHEA-COMP:13674"/>
        <dbReference type="ChEBI" id="CHEBI:15378"/>
        <dbReference type="ChEBI" id="CHEBI:57856"/>
        <dbReference type="ChEBI" id="CHEBI:59789"/>
        <dbReference type="ChEBI" id="CHEBI:85452"/>
        <dbReference type="ChEBI" id="CHEBI:137933"/>
        <dbReference type="EC" id="2.1.1.113"/>
    </reaction>
</comment>
<dbReference type="Gene3D" id="3.40.50.150">
    <property type="entry name" value="Vaccinia Virus protein VP39"/>
    <property type="match status" value="1"/>
</dbReference>
<keyword evidence="11" id="KW-1185">Reference proteome</keyword>
<dbReference type="GO" id="GO:0009307">
    <property type="term" value="P:DNA restriction-modification system"/>
    <property type="evidence" value="ECO:0007669"/>
    <property type="project" value="UniProtKB-KW"/>
</dbReference>
<organism evidence="10 11">
    <name type="scientific">Lactobacillus apis</name>
    <dbReference type="NCBI Taxonomy" id="303541"/>
    <lineage>
        <taxon>Bacteria</taxon>
        <taxon>Bacillati</taxon>
        <taxon>Bacillota</taxon>
        <taxon>Bacilli</taxon>
        <taxon>Lactobacillales</taxon>
        <taxon>Lactobacillaceae</taxon>
        <taxon>Lactobacillus</taxon>
    </lineage>
</organism>
<evidence type="ECO:0000313" key="11">
    <source>
        <dbReference type="Proteomes" id="UP000033682"/>
    </source>
</evidence>
<dbReference type="SUPFAM" id="SSF53335">
    <property type="entry name" value="S-adenosyl-L-methionine-dependent methyltransferases"/>
    <property type="match status" value="1"/>
</dbReference>
<dbReference type="Pfam" id="PF01555">
    <property type="entry name" value="N6_N4_Mtase"/>
    <property type="match status" value="1"/>
</dbReference>
<evidence type="ECO:0000256" key="4">
    <source>
        <dbReference type="ARBA" id="ARBA00022679"/>
    </source>
</evidence>
<dbReference type="InterPro" id="IPR029063">
    <property type="entry name" value="SAM-dependent_MTases_sf"/>
</dbReference>
<keyword evidence="5" id="KW-0949">S-adenosyl-L-methionine</keyword>
<accession>A0A0F4LU96</accession>
<dbReference type="PATRIC" id="fig|303541.3.peg.528"/>